<dbReference type="GO" id="GO:0004674">
    <property type="term" value="F:protein serine/threonine kinase activity"/>
    <property type="evidence" value="ECO:0007669"/>
    <property type="project" value="TreeGrafter"/>
</dbReference>
<keyword evidence="1" id="KW-0472">Membrane</keyword>
<evidence type="ECO:0000313" key="3">
    <source>
        <dbReference type="EMBL" id="KAF0741106.1"/>
    </source>
</evidence>
<dbReference type="Proteomes" id="UP000481153">
    <property type="component" value="Unassembled WGS sequence"/>
</dbReference>
<dbReference type="AlphaFoldDB" id="A0A6G0XLK9"/>
<protein>
    <recommendedName>
        <fullName evidence="2">Protein kinase domain-containing protein</fullName>
    </recommendedName>
</protein>
<keyword evidence="4" id="KW-1185">Reference proteome</keyword>
<dbReference type="PROSITE" id="PS50011">
    <property type="entry name" value="PROTEIN_KINASE_DOM"/>
    <property type="match status" value="1"/>
</dbReference>
<keyword evidence="1" id="KW-0812">Transmembrane</keyword>
<dbReference type="VEuPathDB" id="FungiDB:AeMF1_001854"/>
<dbReference type="SUPFAM" id="SSF56112">
    <property type="entry name" value="Protein kinase-like (PK-like)"/>
    <property type="match status" value="1"/>
</dbReference>
<evidence type="ECO:0000256" key="1">
    <source>
        <dbReference type="SAM" id="Phobius"/>
    </source>
</evidence>
<dbReference type="InterPro" id="IPR011009">
    <property type="entry name" value="Kinase-like_dom_sf"/>
</dbReference>
<dbReference type="InterPro" id="IPR000719">
    <property type="entry name" value="Prot_kinase_dom"/>
</dbReference>
<dbReference type="EMBL" id="VJMJ01000041">
    <property type="protein sequence ID" value="KAF0741106.1"/>
    <property type="molecule type" value="Genomic_DNA"/>
</dbReference>
<evidence type="ECO:0000259" key="2">
    <source>
        <dbReference type="PROSITE" id="PS50011"/>
    </source>
</evidence>
<gene>
    <name evidence="3" type="ORF">Ae201684_003675</name>
</gene>
<dbReference type="Gene3D" id="1.10.510.10">
    <property type="entry name" value="Transferase(Phosphotransferase) domain 1"/>
    <property type="match status" value="1"/>
</dbReference>
<sequence>MDIRTAATHFASCSIMSKYLESADFVARYMELDTAKVSTASSTFATIPPPDDVVARLGNFNLTWSDLPPLAQQALLWDMGFVAASVGGSDQWFKVYVKCGLTMAVIFVPFAEFTATGDGQSQSALACNATQGSVYSTYYRQQLANYTQVDSVLRCAIALDAYSEGNSAMMAQDAMAPTDVPELRVLRHEDPVAQLTKPAIHSTPRRSGAEPAWGKCSSTSSGLVVPCEVYGQHTKSLNICRPNGSSVMTSWLQAIKTTVNTTKPGTTSPTRAPVSSHAVLTELSPSPTIDLFPLEPTPAADSNSWPSSSLGSYVGVGVAVVFLIFLWFYCRRRYQLQFPTNRNPMYYEDTSDQDSLQSLRRQLHPFASPMQVDTQPALTLLAEVRHKELQYNALIFDGFLLSASRFDVYYGHCGIMPVAIKTLAVEFCGEQAAVDEFAHEIHLHSRCSHANIVAVVGFAWQSTIATLALATELLQEGTLRDYLEKQQPGSDWHAKATVALDIARALNYLHTEVQPTIVHCNVKSTNVLLQWPHAKLAGFDKARQMIYDQMLTGSITSTSFTAPEALCGDDYGTPADIYSFGCLLLELDCHTPVIPHFSNSLVEYDSRLSMENLVSMTETMTCPYEIAQLIKQCLERDPAMRPSALHVIDQLEDIVRGYSACEP</sequence>
<proteinExistence type="predicted"/>
<keyword evidence="1" id="KW-1133">Transmembrane helix</keyword>
<comment type="caution">
    <text evidence="3">The sequence shown here is derived from an EMBL/GenBank/DDBJ whole genome shotgun (WGS) entry which is preliminary data.</text>
</comment>
<dbReference type="PANTHER" id="PTHR44329">
    <property type="entry name" value="SERINE/THREONINE-PROTEIN KINASE TNNI3K-RELATED"/>
    <property type="match status" value="1"/>
</dbReference>
<evidence type="ECO:0000313" key="4">
    <source>
        <dbReference type="Proteomes" id="UP000481153"/>
    </source>
</evidence>
<dbReference type="PANTHER" id="PTHR44329:SF214">
    <property type="entry name" value="PROTEIN KINASE DOMAIN-CONTAINING PROTEIN"/>
    <property type="match status" value="1"/>
</dbReference>
<feature type="domain" description="Protein kinase" evidence="2">
    <location>
        <begin position="394"/>
        <end position="655"/>
    </location>
</feature>
<dbReference type="GO" id="GO:0005524">
    <property type="term" value="F:ATP binding"/>
    <property type="evidence" value="ECO:0007669"/>
    <property type="project" value="InterPro"/>
</dbReference>
<name>A0A6G0XLK9_9STRA</name>
<dbReference type="InterPro" id="IPR051681">
    <property type="entry name" value="Ser/Thr_Kinases-Pseudokinases"/>
</dbReference>
<dbReference type="Pfam" id="PF00069">
    <property type="entry name" value="Pkinase"/>
    <property type="match status" value="1"/>
</dbReference>
<dbReference type="Gene3D" id="3.30.200.20">
    <property type="entry name" value="Phosphorylase Kinase, domain 1"/>
    <property type="match status" value="1"/>
</dbReference>
<feature type="transmembrane region" description="Helical" evidence="1">
    <location>
        <begin position="310"/>
        <end position="330"/>
    </location>
</feature>
<accession>A0A6G0XLK9</accession>
<organism evidence="3 4">
    <name type="scientific">Aphanomyces euteiches</name>
    <dbReference type="NCBI Taxonomy" id="100861"/>
    <lineage>
        <taxon>Eukaryota</taxon>
        <taxon>Sar</taxon>
        <taxon>Stramenopiles</taxon>
        <taxon>Oomycota</taxon>
        <taxon>Saprolegniomycetes</taxon>
        <taxon>Saprolegniales</taxon>
        <taxon>Verrucalvaceae</taxon>
        <taxon>Aphanomyces</taxon>
    </lineage>
</organism>
<reference evidence="3 4" key="1">
    <citation type="submission" date="2019-07" db="EMBL/GenBank/DDBJ databases">
        <title>Genomics analysis of Aphanomyces spp. identifies a new class of oomycete effector associated with host adaptation.</title>
        <authorList>
            <person name="Gaulin E."/>
        </authorList>
    </citation>
    <scope>NUCLEOTIDE SEQUENCE [LARGE SCALE GENOMIC DNA]</scope>
    <source>
        <strain evidence="3 4">ATCC 201684</strain>
    </source>
</reference>